<proteinExistence type="predicted"/>
<sequence length="294" mass="33685">MVGRVERGTSLKHNICLSVETPRTRGVKVRHFKVLAFKGSPKDESESRASGSNIPKNSAKLSYVPKEGEETTIESPKAHKGPVAFASEGNETVAGSLAIQKLFQKWLIMLRSQPSSLVIEGVLGEELPPSNTSETCIETQSNQGGVLKAVWWWFWSLDSTIKMPLLIFIPMYLAVNVIYGTAVSKELTPLWVFGPLIGALYITAIKMLCALYIYAFKRTVKTFRYFAHGKFREDLQARFWQPALDIKNMDYKELLKRKLKEMQEWVKETFIDYLEAMWPRYCKTIRYLKRVNFL</sequence>
<name>A0AAV5JWC6_9ROSI</name>
<dbReference type="Proteomes" id="UP001054252">
    <property type="component" value="Unassembled WGS sequence"/>
</dbReference>
<dbReference type="PANTHER" id="PTHR48223">
    <property type="entry name" value="DEFECTIVE 2759, PUTATIVE ISOFORM 1-RELATED"/>
    <property type="match status" value="1"/>
</dbReference>
<feature type="compositionally biased region" description="Polar residues" evidence="1">
    <location>
        <begin position="48"/>
        <end position="59"/>
    </location>
</feature>
<evidence type="ECO:0000256" key="1">
    <source>
        <dbReference type="SAM" id="MobiDB-lite"/>
    </source>
</evidence>
<gene>
    <name evidence="3" type="ORF">SLEP1_g29274</name>
</gene>
<evidence type="ECO:0000256" key="2">
    <source>
        <dbReference type="SAM" id="Phobius"/>
    </source>
</evidence>
<dbReference type="PANTHER" id="PTHR48223:SF1">
    <property type="entry name" value="ABC TRANSMEMBRANE TYPE-1 DOMAIN-CONTAINING PROTEIN"/>
    <property type="match status" value="1"/>
</dbReference>
<dbReference type="AlphaFoldDB" id="A0AAV5JWC6"/>
<feature type="transmembrane region" description="Helical" evidence="2">
    <location>
        <begin position="190"/>
        <end position="215"/>
    </location>
</feature>
<reference evidence="3 4" key="1">
    <citation type="journal article" date="2021" name="Commun. Biol.">
        <title>The genome of Shorea leprosula (Dipterocarpaceae) highlights the ecological relevance of drought in aseasonal tropical rainforests.</title>
        <authorList>
            <person name="Ng K.K.S."/>
            <person name="Kobayashi M.J."/>
            <person name="Fawcett J.A."/>
            <person name="Hatakeyama M."/>
            <person name="Paape T."/>
            <person name="Ng C.H."/>
            <person name="Ang C.C."/>
            <person name="Tnah L.H."/>
            <person name="Lee C.T."/>
            <person name="Nishiyama T."/>
            <person name="Sese J."/>
            <person name="O'Brien M.J."/>
            <person name="Copetti D."/>
            <person name="Mohd Noor M.I."/>
            <person name="Ong R.C."/>
            <person name="Putra M."/>
            <person name="Sireger I.Z."/>
            <person name="Indrioko S."/>
            <person name="Kosugi Y."/>
            <person name="Izuno A."/>
            <person name="Isagi Y."/>
            <person name="Lee S.L."/>
            <person name="Shimizu K.K."/>
        </authorList>
    </citation>
    <scope>NUCLEOTIDE SEQUENCE [LARGE SCALE GENOMIC DNA]</scope>
    <source>
        <strain evidence="3">214</strain>
    </source>
</reference>
<evidence type="ECO:0000313" key="3">
    <source>
        <dbReference type="EMBL" id="GKV18968.1"/>
    </source>
</evidence>
<keyword evidence="2" id="KW-0472">Membrane</keyword>
<organism evidence="3 4">
    <name type="scientific">Rubroshorea leprosula</name>
    <dbReference type="NCBI Taxonomy" id="152421"/>
    <lineage>
        <taxon>Eukaryota</taxon>
        <taxon>Viridiplantae</taxon>
        <taxon>Streptophyta</taxon>
        <taxon>Embryophyta</taxon>
        <taxon>Tracheophyta</taxon>
        <taxon>Spermatophyta</taxon>
        <taxon>Magnoliopsida</taxon>
        <taxon>eudicotyledons</taxon>
        <taxon>Gunneridae</taxon>
        <taxon>Pentapetalae</taxon>
        <taxon>rosids</taxon>
        <taxon>malvids</taxon>
        <taxon>Malvales</taxon>
        <taxon>Dipterocarpaceae</taxon>
        <taxon>Rubroshorea</taxon>
    </lineage>
</organism>
<keyword evidence="4" id="KW-1185">Reference proteome</keyword>
<protein>
    <submittedName>
        <fullName evidence="3">Uncharacterized protein</fullName>
    </submittedName>
</protein>
<feature type="region of interest" description="Disordered" evidence="1">
    <location>
        <begin position="40"/>
        <end position="59"/>
    </location>
</feature>
<evidence type="ECO:0000313" key="4">
    <source>
        <dbReference type="Proteomes" id="UP001054252"/>
    </source>
</evidence>
<comment type="caution">
    <text evidence="3">The sequence shown here is derived from an EMBL/GenBank/DDBJ whole genome shotgun (WGS) entry which is preliminary data.</text>
</comment>
<keyword evidence="2" id="KW-0812">Transmembrane</keyword>
<feature type="transmembrane region" description="Helical" evidence="2">
    <location>
        <begin position="165"/>
        <end position="184"/>
    </location>
</feature>
<accession>A0AAV5JWC6</accession>
<dbReference type="EMBL" id="BPVZ01000051">
    <property type="protein sequence ID" value="GKV18968.1"/>
    <property type="molecule type" value="Genomic_DNA"/>
</dbReference>
<keyword evidence="2" id="KW-1133">Transmembrane helix</keyword>